<dbReference type="Pfam" id="PF00550">
    <property type="entry name" value="PP-binding"/>
    <property type="match status" value="1"/>
</dbReference>
<protein>
    <recommendedName>
        <fullName evidence="3">Carrier domain-containing protein</fullName>
    </recommendedName>
</protein>
<dbReference type="PROSITE" id="PS50075">
    <property type="entry name" value="CARRIER"/>
    <property type="match status" value="1"/>
</dbReference>
<dbReference type="InterPro" id="IPR042099">
    <property type="entry name" value="ANL_N_sf"/>
</dbReference>
<dbReference type="GO" id="GO:0031177">
    <property type="term" value="F:phosphopantetheine binding"/>
    <property type="evidence" value="ECO:0007669"/>
    <property type="project" value="TreeGrafter"/>
</dbReference>
<dbReference type="Pfam" id="PF00501">
    <property type="entry name" value="AMP-binding"/>
    <property type="match status" value="1"/>
</dbReference>
<evidence type="ECO:0000256" key="1">
    <source>
        <dbReference type="ARBA" id="ARBA00022450"/>
    </source>
</evidence>
<dbReference type="Gene3D" id="3.30.559.30">
    <property type="entry name" value="Nonribosomal peptide synthetase, condensation domain"/>
    <property type="match status" value="1"/>
</dbReference>
<evidence type="ECO:0000313" key="5">
    <source>
        <dbReference type="Proteomes" id="UP000663828"/>
    </source>
</evidence>
<sequence>MITREAINCSTLAKLRQHFHETNIDFYNLYGPAECTLTSVYHRVTDKDIESGIIPIGMPFPGMRAQILDRFSQPVLPGQVGELYLDGVQRFPGYYDRDDLTQRALHASFYRTGDLVRQDRVTGLIYYLGRQDFQIKLRGQRIELAEIERCLLEVVSTCAVIKHDEYLVAYVQSHQTDLDTLRQHCQSHLPSFMVPSIFITINSFPLNKSGKLDRRMLPKPTQSPSISTATDLAELTTDTEDQVHKLWCEVLKFDVPRSKTSSFFSVGGHSMLLMQIYHRYQTSFMFDSKSISIASFFRHTTLCEHAELLESVMETTTGEKLTSWTALHLNEGIASFAQERIFLDEKIRFATTSKHMYTVPVIYRVTVDIKPISILRLRKAIREVILKHSILRTALFTDTHGTVRQLVIDASRNELFGFDICHIKEDNSSISEMIRHSNLFNLTEGRLLHCHLLRQQSPSLQNHDHLSTNDIILFHIHHSAFDGASTPIFMRDLSLAYNQDSPLSIDENTLNYIDYSLYERQMDLTSAKHFWKTLLHEYDLESELALPFDRHRLPHKERSGKAIVAQITFDHQLSQSFHDYAHSSNVTPFQLGLS</sequence>
<keyword evidence="2" id="KW-0597">Phosphoprotein</keyword>
<organism evidence="4 5">
    <name type="scientific">Adineta ricciae</name>
    <name type="common">Rotifer</name>
    <dbReference type="NCBI Taxonomy" id="249248"/>
    <lineage>
        <taxon>Eukaryota</taxon>
        <taxon>Metazoa</taxon>
        <taxon>Spiralia</taxon>
        <taxon>Gnathifera</taxon>
        <taxon>Rotifera</taxon>
        <taxon>Eurotatoria</taxon>
        <taxon>Bdelloidea</taxon>
        <taxon>Adinetida</taxon>
        <taxon>Adinetidae</taxon>
        <taxon>Adineta</taxon>
    </lineage>
</organism>
<dbReference type="InterPro" id="IPR036736">
    <property type="entry name" value="ACP-like_sf"/>
</dbReference>
<dbReference type="Pfam" id="PF13193">
    <property type="entry name" value="AMP-binding_C"/>
    <property type="match status" value="1"/>
</dbReference>
<dbReference type="PANTHER" id="PTHR45527:SF1">
    <property type="entry name" value="FATTY ACID SYNTHASE"/>
    <property type="match status" value="1"/>
</dbReference>
<dbReference type="Gene3D" id="3.30.559.10">
    <property type="entry name" value="Chloramphenicol acetyltransferase-like domain"/>
    <property type="match status" value="1"/>
</dbReference>
<dbReference type="InterPro" id="IPR025110">
    <property type="entry name" value="AMP-bd_C"/>
</dbReference>
<evidence type="ECO:0000256" key="2">
    <source>
        <dbReference type="ARBA" id="ARBA00022553"/>
    </source>
</evidence>
<evidence type="ECO:0000259" key="3">
    <source>
        <dbReference type="PROSITE" id="PS50075"/>
    </source>
</evidence>
<dbReference type="Gene3D" id="1.10.1200.10">
    <property type="entry name" value="ACP-like"/>
    <property type="match status" value="1"/>
</dbReference>
<dbReference type="AlphaFoldDB" id="A0A814RXM6"/>
<name>A0A814RXM6_ADIRI</name>
<dbReference type="Gene3D" id="3.40.50.12780">
    <property type="entry name" value="N-terminal domain of ligase-like"/>
    <property type="match status" value="1"/>
</dbReference>
<gene>
    <name evidence="4" type="ORF">XAT740_LOCUS20251</name>
</gene>
<dbReference type="InterPro" id="IPR045851">
    <property type="entry name" value="AMP-bd_C_sf"/>
</dbReference>
<dbReference type="InterPro" id="IPR023213">
    <property type="entry name" value="CAT-like_dom_sf"/>
</dbReference>
<dbReference type="GO" id="GO:0043041">
    <property type="term" value="P:amino acid activation for nonribosomal peptide biosynthetic process"/>
    <property type="evidence" value="ECO:0007669"/>
    <property type="project" value="TreeGrafter"/>
</dbReference>
<dbReference type="EMBL" id="CAJNOR010001408">
    <property type="protein sequence ID" value="CAF1137811.1"/>
    <property type="molecule type" value="Genomic_DNA"/>
</dbReference>
<dbReference type="PANTHER" id="PTHR45527">
    <property type="entry name" value="NONRIBOSOMAL PEPTIDE SYNTHETASE"/>
    <property type="match status" value="1"/>
</dbReference>
<accession>A0A814RXM6</accession>
<feature type="domain" description="Carrier" evidence="3">
    <location>
        <begin position="234"/>
        <end position="313"/>
    </location>
</feature>
<dbReference type="InterPro" id="IPR001242">
    <property type="entry name" value="Condensation_dom"/>
</dbReference>
<dbReference type="SUPFAM" id="SSF56801">
    <property type="entry name" value="Acetyl-CoA synthetase-like"/>
    <property type="match status" value="1"/>
</dbReference>
<dbReference type="Gene3D" id="3.30.300.30">
    <property type="match status" value="1"/>
</dbReference>
<reference evidence="4" key="1">
    <citation type="submission" date="2021-02" db="EMBL/GenBank/DDBJ databases">
        <authorList>
            <person name="Nowell W R."/>
        </authorList>
    </citation>
    <scope>NUCLEOTIDE SEQUENCE</scope>
</reference>
<dbReference type="Proteomes" id="UP000663828">
    <property type="component" value="Unassembled WGS sequence"/>
</dbReference>
<dbReference type="InterPro" id="IPR009081">
    <property type="entry name" value="PP-bd_ACP"/>
</dbReference>
<keyword evidence="1" id="KW-0596">Phosphopantetheine</keyword>
<comment type="caution">
    <text evidence="4">The sequence shown here is derived from an EMBL/GenBank/DDBJ whole genome shotgun (WGS) entry which is preliminary data.</text>
</comment>
<dbReference type="InterPro" id="IPR000873">
    <property type="entry name" value="AMP-dep_synth/lig_dom"/>
</dbReference>
<proteinExistence type="predicted"/>
<dbReference type="GO" id="GO:0003824">
    <property type="term" value="F:catalytic activity"/>
    <property type="evidence" value="ECO:0007669"/>
    <property type="project" value="InterPro"/>
</dbReference>
<keyword evidence="5" id="KW-1185">Reference proteome</keyword>
<dbReference type="GO" id="GO:0044550">
    <property type="term" value="P:secondary metabolite biosynthetic process"/>
    <property type="evidence" value="ECO:0007669"/>
    <property type="project" value="TreeGrafter"/>
</dbReference>
<dbReference type="SUPFAM" id="SSF47336">
    <property type="entry name" value="ACP-like"/>
    <property type="match status" value="1"/>
</dbReference>
<dbReference type="Pfam" id="PF00668">
    <property type="entry name" value="Condensation"/>
    <property type="match status" value="1"/>
</dbReference>
<dbReference type="SUPFAM" id="SSF52777">
    <property type="entry name" value="CoA-dependent acyltransferases"/>
    <property type="match status" value="1"/>
</dbReference>
<feature type="non-terminal residue" evidence="4">
    <location>
        <position position="594"/>
    </location>
</feature>
<dbReference type="GO" id="GO:0005737">
    <property type="term" value="C:cytoplasm"/>
    <property type="evidence" value="ECO:0007669"/>
    <property type="project" value="TreeGrafter"/>
</dbReference>
<evidence type="ECO:0000313" key="4">
    <source>
        <dbReference type="EMBL" id="CAF1137811.1"/>
    </source>
</evidence>